<dbReference type="EMBL" id="SNRY01004077">
    <property type="protein sequence ID" value="KAA6318804.1"/>
    <property type="molecule type" value="Genomic_DNA"/>
</dbReference>
<comment type="caution">
    <text evidence="1">The sequence shown here is derived from an EMBL/GenBank/DDBJ whole genome shotgun (WGS) entry which is preliminary data.</text>
</comment>
<organism evidence="1">
    <name type="scientific">termite gut metagenome</name>
    <dbReference type="NCBI Taxonomy" id="433724"/>
    <lineage>
        <taxon>unclassified sequences</taxon>
        <taxon>metagenomes</taxon>
        <taxon>organismal metagenomes</taxon>
    </lineage>
</organism>
<gene>
    <name evidence="1" type="ORF">EZS27_031230</name>
</gene>
<dbReference type="AlphaFoldDB" id="A0A5J4QCW2"/>
<sequence>MKVELFINNKLVEINNPTDLDIRLNKENYIPNSLSTKSVEYSFTFSIPSTKQNNEIFGFTNIEEVADKFSVKYEAVLYASDVKIFEGYFFLSEITEKEYKGNLLIPVPKSIKDVFGDKLMNQNGEWKIPFNSFQNSISSYNQAGDGAAIFPLIFYGLLPKIPTSNSDTYTPKTLYDDTVRLSIEDLPPAVNVLQMLKKIFENNDYELIGNVFTDENLKKLYVSYQNDPSFLQEWNWGDLGSVSVSGWWRSLLHEDFGTLQFERQFEKNETEKGKYIITDLFNANNVSFTNITDNGTNTIYYESKDRYNQPVKKLHITVPRSGLYKVKLTSSVKLSDRTVAHGSPYRQEDPETKLIYCAAPTASQQNRRANYFDKKRYDIAVFRDFGGGDFELDNKITQ</sequence>
<proteinExistence type="predicted"/>
<reference evidence="1" key="1">
    <citation type="submission" date="2019-03" db="EMBL/GenBank/DDBJ databases">
        <title>Single cell metagenomics reveals metabolic interactions within the superorganism composed of flagellate Streblomastix strix and complex community of Bacteroidetes bacteria on its surface.</title>
        <authorList>
            <person name="Treitli S.C."/>
            <person name="Kolisko M."/>
            <person name="Husnik F."/>
            <person name="Keeling P."/>
            <person name="Hampl V."/>
        </authorList>
    </citation>
    <scope>NUCLEOTIDE SEQUENCE</scope>
    <source>
        <strain evidence="1">STM</strain>
    </source>
</reference>
<name>A0A5J4QCW2_9ZZZZ</name>
<protein>
    <submittedName>
        <fullName evidence="1">Uncharacterized protein</fullName>
    </submittedName>
</protein>
<accession>A0A5J4QCW2</accession>
<evidence type="ECO:0000313" key="1">
    <source>
        <dbReference type="EMBL" id="KAA6318804.1"/>
    </source>
</evidence>